<evidence type="ECO:0000313" key="2">
    <source>
        <dbReference type="Proteomes" id="UP000004217"/>
    </source>
</evidence>
<name>G2G417_9ACTN</name>
<gene>
    <name evidence="1" type="ORF">SZN_01090</name>
</gene>
<sequence>MLVAVDERDLRFVPRAQGSFSVYWRDVHARAVQALSAGEPVLLAPLVDFAYVKGCEEAGLDPRSEKGFRAYASRWVPRNELWSFAGETADEMLLQMKREQQAWATAVRCRSVFDAVNAQHPGAEAWARSYSAGVLTALTEEAVRRAESRGGAGGRIALVAKAGDLELGSYAMPVGVIGGEIRVPDRDRERFVALLGASLVAASSGVLTLVTGDDGPVHVWTVGRQGLVPSEHGELILEPNDAHGRSATYVPGFPLPSPA</sequence>
<accession>G2G417</accession>
<evidence type="ECO:0000313" key="1">
    <source>
        <dbReference type="EMBL" id="EGX61913.1"/>
    </source>
</evidence>
<reference evidence="1 2" key="1">
    <citation type="submission" date="2011-08" db="EMBL/GenBank/DDBJ databases">
        <authorList>
            <person name="Lin Y."/>
            <person name="Hao X."/>
            <person name="Johnstone L."/>
            <person name="Miller S.J."/>
            <person name="Wei G."/>
            <person name="Rensing C."/>
        </authorList>
    </citation>
    <scope>NUCLEOTIDE SEQUENCE [LARGE SCALE GENOMIC DNA]</scope>
    <source>
        <strain evidence="1 2">K42</strain>
    </source>
</reference>
<keyword evidence="2" id="KW-1185">Reference proteome</keyword>
<protein>
    <submittedName>
        <fullName evidence="1">Uncharacterized protein</fullName>
    </submittedName>
</protein>
<dbReference type="OrthoDB" id="4829960at2"/>
<dbReference type="Proteomes" id="UP000004217">
    <property type="component" value="Unassembled WGS sequence"/>
</dbReference>
<dbReference type="RefSeq" id="WP_007490710.1">
    <property type="nucleotide sequence ID" value="NZ_AGBF01000001.1"/>
</dbReference>
<organism evidence="1 2">
    <name type="scientific">Streptomyces zinciresistens K42</name>
    <dbReference type="NCBI Taxonomy" id="700597"/>
    <lineage>
        <taxon>Bacteria</taxon>
        <taxon>Bacillati</taxon>
        <taxon>Actinomycetota</taxon>
        <taxon>Actinomycetes</taxon>
        <taxon>Kitasatosporales</taxon>
        <taxon>Streptomycetaceae</taxon>
        <taxon>Streptomyces</taxon>
    </lineage>
</organism>
<dbReference type="PATRIC" id="fig|700597.3.peg.204"/>
<proteinExistence type="predicted"/>
<dbReference type="AlphaFoldDB" id="G2G417"/>
<comment type="caution">
    <text evidence="1">The sequence shown here is derived from an EMBL/GenBank/DDBJ whole genome shotgun (WGS) entry which is preliminary data.</text>
</comment>
<dbReference type="EMBL" id="AGBF01000001">
    <property type="protein sequence ID" value="EGX61913.1"/>
    <property type="molecule type" value="Genomic_DNA"/>
</dbReference>